<protein>
    <recommendedName>
        <fullName evidence="4">HAT C-terminal dimerisation domain-containing protein</fullName>
    </recommendedName>
</protein>
<evidence type="ECO:0008006" key="4">
    <source>
        <dbReference type="Google" id="ProtNLM"/>
    </source>
</evidence>
<gene>
    <name evidence="2" type="ORF">GN244_ATG02213</name>
</gene>
<reference evidence="2" key="1">
    <citation type="submission" date="2020-04" db="EMBL/GenBank/DDBJ databases">
        <title>Hybrid Assembly of Korean Phytophthora infestans isolates.</title>
        <authorList>
            <person name="Prokchorchik M."/>
            <person name="Lee Y."/>
            <person name="Seo J."/>
            <person name="Cho J.-H."/>
            <person name="Park Y.-E."/>
            <person name="Jang D.-C."/>
            <person name="Im J.-S."/>
            <person name="Choi J.-G."/>
            <person name="Park H.-J."/>
            <person name="Lee G.-B."/>
            <person name="Lee Y.-G."/>
            <person name="Hong S.-Y."/>
            <person name="Cho K."/>
            <person name="Sohn K.H."/>
        </authorList>
    </citation>
    <scope>NUCLEOTIDE SEQUENCE</scope>
    <source>
        <strain evidence="2">KR_1_A1</strain>
    </source>
</reference>
<organism evidence="2 3">
    <name type="scientific">Phytophthora infestans</name>
    <name type="common">Potato late blight agent</name>
    <name type="synonym">Botrytis infestans</name>
    <dbReference type="NCBI Taxonomy" id="4787"/>
    <lineage>
        <taxon>Eukaryota</taxon>
        <taxon>Sar</taxon>
        <taxon>Stramenopiles</taxon>
        <taxon>Oomycota</taxon>
        <taxon>Peronosporomycetes</taxon>
        <taxon>Peronosporales</taxon>
        <taxon>Peronosporaceae</taxon>
        <taxon>Phytophthora</taxon>
    </lineage>
</organism>
<dbReference type="AlphaFoldDB" id="A0A833WLS7"/>
<dbReference type="Proteomes" id="UP000602510">
    <property type="component" value="Unassembled WGS sequence"/>
</dbReference>
<name>A0A833WLS7_PHYIN</name>
<feature type="region of interest" description="Disordered" evidence="1">
    <location>
        <begin position="134"/>
        <end position="154"/>
    </location>
</feature>
<comment type="caution">
    <text evidence="2">The sequence shown here is derived from an EMBL/GenBank/DDBJ whole genome shotgun (WGS) entry which is preliminary data.</text>
</comment>
<evidence type="ECO:0000313" key="2">
    <source>
        <dbReference type="EMBL" id="KAF4045468.1"/>
    </source>
</evidence>
<evidence type="ECO:0000313" key="3">
    <source>
        <dbReference type="Proteomes" id="UP000602510"/>
    </source>
</evidence>
<keyword evidence="3" id="KW-1185">Reference proteome</keyword>
<dbReference type="PANTHER" id="PTHR40866:SF1">
    <property type="entry name" value="BED-TYPE DOMAIN-CONTAINING PROTEIN"/>
    <property type="match status" value="1"/>
</dbReference>
<evidence type="ECO:0000256" key="1">
    <source>
        <dbReference type="SAM" id="MobiDB-lite"/>
    </source>
</evidence>
<dbReference type="EMBL" id="WSZM01000047">
    <property type="protein sequence ID" value="KAF4045468.1"/>
    <property type="molecule type" value="Genomic_DNA"/>
</dbReference>
<accession>A0A833WLS7</accession>
<proteinExistence type="predicted"/>
<sequence>MVASGGGSESLLVFVDTRSQTLYCWIDFTISCNTPFSFVENYSVFKPLLGKVNALMCKLRCPNAAAKLRIADYLGADAAIVHISEFEAACVSVLLGEREALPVGRRRLLRQFESPGTVVAESITSMIFAERSLKRRKEERQSRTSYPPLPSSPATSNCVEKFFSQAKHLLSHHCTRMLPLHLQMLFFLKANKRFWSAKTESDL</sequence>
<dbReference type="PANTHER" id="PTHR40866">
    <property type="entry name" value="BED-TYPE DOMAIN-CONTAINING PROTEIN"/>
    <property type="match status" value="1"/>
</dbReference>